<evidence type="ECO:0000313" key="1">
    <source>
        <dbReference type="EMBL" id="AKC95467.1"/>
    </source>
</evidence>
<dbReference type="AlphaFoldDB" id="A0A0E3ZAY8"/>
<dbReference type="RefSeq" id="WP_046328573.1">
    <property type="nucleotide sequence ID" value="NZ_CP011280.1"/>
</dbReference>
<dbReference type="STRING" id="187101.VC03_02805"/>
<gene>
    <name evidence="1" type="ORF">VC03_02805</name>
</gene>
<dbReference type="EMBL" id="CP011280">
    <property type="protein sequence ID" value="AKC95467.1"/>
    <property type="molecule type" value="Genomic_DNA"/>
</dbReference>
<sequence>MTYKEFGEEIKGMKLRYRVFGGVIEVLLKTNDTLVAIVSIKYQYEGSTFFVSTLNETKRNKLAHVCWELIKTSLDERGIVTLD</sequence>
<reference evidence="1 2" key="1">
    <citation type="journal article" date="2012" name="BMC Genomics">
        <title>Genomic sequence analysis and characterization of Sneathia amnii sp. nov.</title>
        <authorList>
            <consortium name="Vaginal Microbiome Consortium (additional members)"/>
            <person name="Harwich M.D.Jr."/>
            <person name="Serrano M.G."/>
            <person name="Fettweis J.M."/>
            <person name="Alves J.M."/>
            <person name="Reimers M.A."/>
            <person name="Buck G.A."/>
            <person name="Jefferson K.K."/>
        </authorList>
    </citation>
    <scope>NUCLEOTIDE SEQUENCE [LARGE SCALE GENOMIC DNA]</scope>
    <source>
        <strain evidence="1 2">SN35</strain>
    </source>
</reference>
<dbReference type="PATRIC" id="fig|1069640.6.peg.544"/>
<organism evidence="1 2">
    <name type="scientific">Sneathia vaginalis</name>
    <dbReference type="NCBI Taxonomy" id="187101"/>
    <lineage>
        <taxon>Bacteria</taxon>
        <taxon>Fusobacteriati</taxon>
        <taxon>Fusobacteriota</taxon>
        <taxon>Fusobacteriia</taxon>
        <taxon>Fusobacteriales</taxon>
        <taxon>Leptotrichiaceae</taxon>
        <taxon>Sneathia</taxon>
    </lineage>
</organism>
<dbReference type="KEGG" id="sns:VC03_02805"/>
<protein>
    <submittedName>
        <fullName evidence="1">Uncharacterized protein</fullName>
    </submittedName>
</protein>
<keyword evidence="2" id="KW-1185">Reference proteome</keyword>
<proteinExistence type="predicted"/>
<name>A0A0E3ZAY8_9FUSO</name>
<dbReference type="Proteomes" id="UP000033103">
    <property type="component" value="Chromosome"/>
</dbReference>
<dbReference type="HOGENOM" id="CLU_2540788_0_0_0"/>
<evidence type="ECO:0000313" key="2">
    <source>
        <dbReference type="Proteomes" id="UP000033103"/>
    </source>
</evidence>
<accession>A0A0E3ZAY8</accession>